<evidence type="ECO:0000313" key="6">
    <source>
        <dbReference type="Proteomes" id="UP000886653"/>
    </source>
</evidence>
<dbReference type="SUPFAM" id="SSF50104">
    <property type="entry name" value="Translation proteins SH3-like domain"/>
    <property type="match status" value="1"/>
</dbReference>
<gene>
    <name evidence="5" type="ORF">CROQUDRAFT_87625</name>
</gene>
<dbReference type="Proteomes" id="UP000886653">
    <property type="component" value="Unassembled WGS sequence"/>
</dbReference>
<feature type="compositionally biased region" description="Low complexity" evidence="4">
    <location>
        <begin position="49"/>
        <end position="65"/>
    </location>
</feature>
<feature type="region of interest" description="Disordered" evidence="4">
    <location>
        <begin position="49"/>
        <end position="81"/>
    </location>
</feature>
<evidence type="ECO:0000256" key="1">
    <source>
        <dbReference type="ARBA" id="ARBA00005781"/>
    </source>
</evidence>
<keyword evidence="6" id="KW-1185">Reference proteome</keyword>
<keyword evidence="3" id="KW-0687">Ribonucleoprotein</keyword>
<keyword evidence="2" id="KW-0689">Ribosomal protein</keyword>
<comment type="similarity">
    <text evidence="1">Belongs to the bacterial ribosomal protein bL19 family.</text>
</comment>
<evidence type="ECO:0000256" key="4">
    <source>
        <dbReference type="SAM" id="MobiDB-lite"/>
    </source>
</evidence>
<evidence type="ECO:0000313" key="5">
    <source>
        <dbReference type="EMBL" id="KAG0150790.1"/>
    </source>
</evidence>
<dbReference type="AlphaFoldDB" id="A0A9P6TGJ4"/>
<feature type="compositionally biased region" description="Polar residues" evidence="4">
    <location>
        <begin position="66"/>
        <end position="81"/>
    </location>
</feature>
<protein>
    <recommendedName>
        <fullName evidence="7">Ribosomal protein L19</fullName>
    </recommendedName>
</protein>
<dbReference type="GO" id="GO:0003735">
    <property type="term" value="F:structural constituent of ribosome"/>
    <property type="evidence" value="ECO:0007669"/>
    <property type="project" value="InterPro"/>
</dbReference>
<dbReference type="InterPro" id="IPR008991">
    <property type="entry name" value="Translation_prot_SH3-like_sf"/>
</dbReference>
<accession>A0A9P6TGJ4</accession>
<dbReference type="GO" id="GO:0005762">
    <property type="term" value="C:mitochondrial large ribosomal subunit"/>
    <property type="evidence" value="ECO:0007669"/>
    <property type="project" value="TreeGrafter"/>
</dbReference>
<organism evidence="5 6">
    <name type="scientific">Cronartium quercuum f. sp. fusiforme G11</name>
    <dbReference type="NCBI Taxonomy" id="708437"/>
    <lineage>
        <taxon>Eukaryota</taxon>
        <taxon>Fungi</taxon>
        <taxon>Dikarya</taxon>
        <taxon>Basidiomycota</taxon>
        <taxon>Pucciniomycotina</taxon>
        <taxon>Pucciniomycetes</taxon>
        <taxon>Pucciniales</taxon>
        <taxon>Coleosporiaceae</taxon>
        <taxon>Cronartium</taxon>
    </lineage>
</organism>
<dbReference type="OrthoDB" id="4726at2759"/>
<dbReference type="InterPro" id="IPR038657">
    <property type="entry name" value="Ribosomal_bL19_sf"/>
</dbReference>
<proteinExistence type="inferred from homology"/>
<comment type="caution">
    <text evidence="5">The sequence shown here is derived from an EMBL/GenBank/DDBJ whole genome shotgun (WGS) entry which is preliminary data.</text>
</comment>
<dbReference type="Gene3D" id="2.30.30.790">
    <property type="match status" value="1"/>
</dbReference>
<dbReference type="EMBL" id="MU167217">
    <property type="protein sequence ID" value="KAG0150790.1"/>
    <property type="molecule type" value="Genomic_DNA"/>
</dbReference>
<evidence type="ECO:0000256" key="3">
    <source>
        <dbReference type="ARBA" id="ARBA00023274"/>
    </source>
</evidence>
<dbReference type="InterPro" id="IPR001857">
    <property type="entry name" value="Ribosomal_bL19"/>
</dbReference>
<dbReference type="GO" id="GO:0006412">
    <property type="term" value="P:translation"/>
    <property type="evidence" value="ECO:0007669"/>
    <property type="project" value="InterPro"/>
</dbReference>
<dbReference type="Pfam" id="PF01245">
    <property type="entry name" value="Ribosomal_L19"/>
    <property type="match status" value="1"/>
</dbReference>
<name>A0A9P6TGJ4_9BASI</name>
<reference evidence="5" key="1">
    <citation type="submission" date="2013-11" db="EMBL/GenBank/DDBJ databases">
        <title>Genome sequence of the fusiform rust pathogen reveals effectors for host alternation and coevolution with pine.</title>
        <authorList>
            <consortium name="DOE Joint Genome Institute"/>
            <person name="Smith K."/>
            <person name="Pendleton A."/>
            <person name="Kubisiak T."/>
            <person name="Anderson C."/>
            <person name="Salamov A."/>
            <person name="Aerts A."/>
            <person name="Riley R."/>
            <person name="Clum A."/>
            <person name="Lindquist E."/>
            <person name="Ence D."/>
            <person name="Campbell M."/>
            <person name="Kronenberg Z."/>
            <person name="Feau N."/>
            <person name="Dhillon B."/>
            <person name="Hamelin R."/>
            <person name="Burleigh J."/>
            <person name="Smith J."/>
            <person name="Yandell M."/>
            <person name="Nelson C."/>
            <person name="Grigoriev I."/>
            <person name="Davis J."/>
        </authorList>
    </citation>
    <scope>NUCLEOTIDE SEQUENCE</scope>
    <source>
        <strain evidence="5">G11</strain>
    </source>
</reference>
<sequence length="266" mass="30123">MLAREARRSIRQRRVMNSVQELTNPLTTDQVHDRQAKCIIKSHHLEESQQLESSLSPIRRFSSSPTRTTDAATANPPASSLHTHTLQIKSYPFSDCVTSSSDATRLDPTIGLMQTIQKKLISTSVNTEFHSLFQKNHPNALRPLSVVQVESYTNSSRTTTNMFTGVLMAVRRRGMETSFRLRCLIERVGIEVKFNVFSPMIKNIVVVKRSGETMGSKGRMMIRKPRRAKLFYLRDQPQKLPDIRKIIKAVAAENLSNPTTLDSKAK</sequence>
<dbReference type="PANTHER" id="PTHR15680:SF9">
    <property type="entry name" value="LARGE RIBOSOMAL SUBUNIT PROTEIN BL19M"/>
    <property type="match status" value="1"/>
</dbReference>
<dbReference type="PRINTS" id="PR00061">
    <property type="entry name" value="RIBOSOMALL19"/>
</dbReference>
<dbReference type="PANTHER" id="PTHR15680">
    <property type="entry name" value="RIBOSOMAL PROTEIN L19"/>
    <property type="match status" value="1"/>
</dbReference>
<evidence type="ECO:0008006" key="7">
    <source>
        <dbReference type="Google" id="ProtNLM"/>
    </source>
</evidence>
<evidence type="ECO:0000256" key="2">
    <source>
        <dbReference type="ARBA" id="ARBA00022980"/>
    </source>
</evidence>